<dbReference type="EMBL" id="JAODUO010000050">
    <property type="protein sequence ID" value="KAK2191550.1"/>
    <property type="molecule type" value="Genomic_DNA"/>
</dbReference>
<evidence type="ECO:0000313" key="3">
    <source>
        <dbReference type="Proteomes" id="UP001209878"/>
    </source>
</evidence>
<dbReference type="InterPro" id="IPR018790">
    <property type="entry name" value="DUF2358"/>
</dbReference>
<accession>A0AAD9PBF6</accession>
<dbReference type="PANTHER" id="PTHR31094">
    <property type="entry name" value="RIKEN CDNA 2310061I04 GENE"/>
    <property type="match status" value="1"/>
</dbReference>
<proteinExistence type="predicted"/>
<protein>
    <submittedName>
        <fullName evidence="2">Uncharacterized protein</fullName>
    </submittedName>
</protein>
<feature type="region of interest" description="Disordered" evidence="1">
    <location>
        <begin position="278"/>
        <end position="299"/>
    </location>
</feature>
<dbReference type="Proteomes" id="UP001209878">
    <property type="component" value="Unassembled WGS sequence"/>
</dbReference>
<sequence>MLTLLLRVRLFKVDALKLSKTGSRGYVTCLNSAKCDSKQSFSYSDSLIQWIEELKANTPVIVKNAPLGSRLHVLLRHGRKWMKGRSSKPSNSRSRAINRERVCMSITPYVFNDCTVVKQPSETVEDDVTVQSLSVQNMKTLLEMGYQASSLDQLLDLSGATCGFSHPYSYTGDDISIVEGNLSQSQMSPVNLEELGSVDVNDVKHMQHDVAEVCVGNFYDDDIICRDSFQVNMSCSSAGMENTGYELLCQAMNESTWKDKTDGFPILFSPFNDTMNQLQCSSPMESSPEENPPEGRYQKPNQDELTVIQEHMENYLPKVFKKGHNYRLYRPDVIFENNFSKQPKTTVGLTPYAIEIAKLRMFAHFKYANVRLQVLKITTHLDDGSVCVHWRVSGISQKRAFMFWKFLPWVYRKSMTNEAEWTDGISTFYVTGGDGLISKHKLDRVILDREGELKLAEEKKLAAKLGLAAS</sequence>
<dbReference type="Pfam" id="PF10184">
    <property type="entry name" value="DUF2358"/>
    <property type="match status" value="1"/>
</dbReference>
<evidence type="ECO:0000256" key="1">
    <source>
        <dbReference type="SAM" id="MobiDB-lite"/>
    </source>
</evidence>
<gene>
    <name evidence="2" type="ORF">NP493_51g01007</name>
</gene>
<dbReference type="PANTHER" id="PTHR31094:SF2">
    <property type="entry name" value="RIKEN CDNA 2310061I04 GENE"/>
    <property type="match status" value="1"/>
</dbReference>
<name>A0AAD9PBF6_RIDPI</name>
<reference evidence="2" key="1">
    <citation type="journal article" date="2023" name="Mol. Biol. Evol.">
        <title>Third-Generation Sequencing Reveals the Adaptive Role of the Epigenome in Three Deep-Sea Polychaetes.</title>
        <authorList>
            <person name="Perez M."/>
            <person name="Aroh O."/>
            <person name="Sun Y."/>
            <person name="Lan Y."/>
            <person name="Juniper S.K."/>
            <person name="Young C.R."/>
            <person name="Angers B."/>
            <person name="Qian P.Y."/>
        </authorList>
    </citation>
    <scope>NUCLEOTIDE SEQUENCE</scope>
    <source>
        <strain evidence="2">R07B-5</strain>
    </source>
</reference>
<evidence type="ECO:0000313" key="2">
    <source>
        <dbReference type="EMBL" id="KAK2191550.1"/>
    </source>
</evidence>
<keyword evidence="3" id="KW-1185">Reference proteome</keyword>
<organism evidence="2 3">
    <name type="scientific">Ridgeia piscesae</name>
    <name type="common">Tubeworm</name>
    <dbReference type="NCBI Taxonomy" id="27915"/>
    <lineage>
        <taxon>Eukaryota</taxon>
        <taxon>Metazoa</taxon>
        <taxon>Spiralia</taxon>
        <taxon>Lophotrochozoa</taxon>
        <taxon>Annelida</taxon>
        <taxon>Polychaeta</taxon>
        <taxon>Sedentaria</taxon>
        <taxon>Canalipalpata</taxon>
        <taxon>Sabellida</taxon>
        <taxon>Siboglinidae</taxon>
        <taxon>Ridgeia</taxon>
    </lineage>
</organism>
<dbReference type="AlphaFoldDB" id="A0AAD9PBF6"/>
<comment type="caution">
    <text evidence="2">The sequence shown here is derived from an EMBL/GenBank/DDBJ whole genome shotgun (WGS) entry which is preliminary data.</text>
</comment>